<keyword evidence="3" id="KW-1133">Transmembrane helix</keyword>
<evidence type="ECO:0000313" key="5">
    <source>
        <dbReference type="EMBL" id="GBF99716.1"/>
    </source>
</evidence>
<feature type="transmembrane region" description="Helical" evidence="3">
    <location>
        <begin position="181"/>
        <end position="200"/>
    </location>
</feature>
<feature type="transmembrane region" description="Helical" evidence="3">
    <location>
        <begin position="63"/>
        <end position="79"/>
    </location>
</feature>
<proteinExistence type="inferred from homology"/>
<evidence type="ECO:0000256" key="3">
    <source>
        <dbReference type="SAM" id="Phobius"/>
    </source>
</evidence>
<feature type="compositionally biased region" description="Gly residues" evidence="2">
    <location>
        <begin position="355"/>
        <end position="384"/>
    </location>
</feature>
<dbReference type="OrthoDB" id="74158at2759"/>
<dbReference type="GO" id="GO:0016020">
    <property type="term" value="C:membrane"/>
    <property type="evidence" value="ECO:0007669"/>
    <property type="project" value="InterPro"/>
</dbReference>
<dbReference type="PANTHER" id="PTHR22911:SF76">
    <property type="entry name" value="EAMA DOMAIN-CONTAINING PROTEIN"/>
    <property type="match status" value="1"/>
</dbReference>
<keyword evidence="3" id="KW-0812">Transmembrane</keyword>
<organism evidence="5 6">
    <name type="scientific">Raphidocelis subcapitata</name>
    <dbReference type="NCBI Taxonomy" id="307507"/>
    <lineage>
        <taxon>Eukaryota</taxon>
        <taxon>Viridiplantae</taxon>
        <taxon>Chlorophyta</taxon>
        <taxon>core chlorophytes</taxon>
        <taxon>Chlorophyceae</taxon>
        <taxon>CS clade</taxon>
        <taxon>Sphaeropleales</taxon>
        <taxon>Selenastraceae</taxon>
        <taxon>Raphidocelis</taxon>
    </lineage>
</organism>
<feature type="transmembrane region" description="Helical" evidence="3">
    <location>
        <begin position="125"/>
        <end position="145"/>
    </location>
</feature>
<feature type="transmembrane region" description="Helical" evidence="3">
    <location>
        <begin position="315"/>
        <end position="335"/>
    </location>
</feature>
<comment type="caution">
    <text evidence="5">The sequence shown here is derived from an EMBL/GenBank/DDBJ whole genome shotgun (WGS) entry which is preliminary data.</text>
</comment>
<dbReference type="InterPro" id="IPR037185">
    <property type="entry name" value="EmrE-like"/>
</dbReference>
<dbReference type="Proteomes" id="UP000247498">
    <property type="component" value="Unassembled WGS sequence"/>
</dbReference>
<accession>A0A2V0PJ34</accession>
<dbReference type="Pfam" id="PF00892">
    <property type="entry name" value="EamA"/>
    <property type="match status" value="1"/>
</dbReference>
<dbReference type="EMBL" id="BDRX01000170">
    <property type="protein sequence ID" value="GBF99716.1"/>
    <property type="molecule type" value="Genomic_DNA"/>
</dbReference>
<reference evidence="5 6" key="1">
    <citation type="journal article" date="2018" name="Sci. Rep.">
        <title>Raphidocelis subcapitata (=Pseudokirchneriella subcapitata) provides an insight into genome evolution and environmental adaptations in the Sphaeropleales.</title>
        <authorList>
            <person name="Suzuki S."/>
            <person name="Yamaguchi H."/>
            <person name="Nakajima N."/>
            <person name="Kawachi M."/>
        </authorList>
    </citation>
    <scope>NUCLEOTIDE SEQUENCE [LARGE SCALE GENOMIC DNA]</scope>
    <source>
        <strain evidence="5 6">NIES-35</strain>
    </source>
</reference>
<sequence>MRQDGDAEAGAARPAGCAFELEDAPPPPRPWWCFPLLAAAVLAVSSAGAVFQKMPDVPPVTLAAWRLQLTTLILLAGAAPQWRAMPAADRRRALSRPDALWTCFSGACLAAHFGAWVASLKATSLPHSLLLVSMAPVLLVCLALAQRQPISAGEVGGTLLALAGAVVLAAGAATGREGAEVTLRGDALAFAAAVAVVGYLQVGSRLRQYQPAFVYAAPVTGLAAAALTLTALVAEARGSLVGGDRHGVFGWVASRAYAPFVIWLGTVSGIVGHTGFNTLLKYLSSLTISLAIQLEPLFGPVIGWAIGVASAPSPATWAGGAAVLAATCVVLASAARRQAAEAAGRARRARSGAAEGWGDGGGGGGEGGGGGVELAGGWGAGGEPAGAAVHAREQARAGGGGGLGTAATAAAEEEGGGETARLLRGGPSSA</sequence>
<feature type="transmembrane region" description="Helical" evidence="3">
    <location>
        <begin position="31"/>
        <end position="51"/>
    </location>
</feature>
<evidence type="ECO:0000256" key="2">
    <source>
        <dbReference type="SAM" id="MobiDB-lite"/>
    </source>
</evidence>
<feature type="compositionally biased region" description="Low complexity" evidence="2">
    <location>
        <begin position="419"/>
        <end position="430"/>
    </location>
</feature>
<feature type="region of interest" description="Disordered" evidence="2">
    <location>
        <begin position="344"/>
        <end position="430"/>
    </location>
</feature>
<dbReference type="InterPro" id="IPR000620">
    <property type="entry name" value="EamA_dom"/>
</dbReference>
<gene>
    <name evidence="5" type="ORF">Rsub_12429</name>
</gene>
<dbReference type="PANTHER" id="PTHR22911">
    <property type="entry name" value="ACYL-MALONYL CONDENSING ENZYME-RELATED"/>
    <property type="match status" value="1"/>
</dbReference>
<comment type="similarity">
    <text evidence="1">Belongs to the drug/metabolite transporter (DMT) superfamily. Plant drug/metabolite exporter (P-DME) (TC 2.A.7.4) family.</text>
</comment>
<feature type="transmembrane region" description="Helical" evidence="3">
    <location>
        <begin position="157"/>
        <end position="175"/>
    </location>
</feature>
<protein>
    <submittedName>
        <fullName evidence="5">Drug Metabolite transporter superfamily</fullName>
    </submittedName>
</protein>
<dbReference type="InParanoid" id="A0A2V0PJ34"/>
<dbReference type="AlphaFoldDB" id="A0A2V0PJ34"/>
<keyword evidence="6" id="KW-1185">Reference proteome</keyword>
<feature type="transmembrane region" description="Helical" evidence="3">
    <location>
        <begin position="212"/>
        <end position="236"/>
    </location>
</feature>
<dbReference type="SUPFAM" id="SSF103481">
    <property type="entry name" value="Multidrug resistance efflux transporter EmrE"/>
    <property type="match status" value="1"/>
</dbReference>
<feature type="transmembrane region" description="Helical" evidence="3">
    <location>
        <begin position="99"/>
        <end position="119"/>
    </location>
</feature>
<feature type="transmembrane region" description="Helical" evidence="3">
    <location>
        <begin position="288"/>
        <end position="309"/>
    </location>
</feature>
<evidence type="ECO:0000259" key="4">
    <source>
        <dbReference type="Pfam" id="PF00892"/>
    </source>
</evidence>
<feature type="domain" description="EamA" evidence="4">
    <location>
        <begin position="36"/>
        <end position="168"/>
    </location>
</feature>
<keyword evidence="3" id="KW-0472">Membrane</keyword>
<evidence type="ECO:0000256" key="1">
    <source>
        <dbReference type="ARBA" id="ARBA00007635"/>
    </source>
</evidence>
<feature type="transmembrane region" description="Helical" evidence="3">
    <location>
        <begin position="256"/>
        <end position="276"/>
    </location>
</feature>
<name>A0A2V0PJ34_9CHLO</name>
<evidence type="ECO:0000313" key="6">
    <source>
        <dbReference type="Proteomes" id="UP000247498"/>
    </source>
</evidence>